<proteinExistence type="predicted"/>
<dbReference type="AlphaFoldDB" id="H8KLE2"/>
<dbReference type="HOGENOM" id="CLU_536241_0_0_10"/>
<keyword evidence="2" id="KW-1185">Reference proteome</keyword>
<dbReference type="RefSeq" id="WP_014681867.1">
    <property type="nucleotide sequence ID" value="NC_017770.1"/>
</dbReference>
<gene>
    <name evidence="1" type="ordered locus">Solca_3640</name>
</gene>
<dbReference type="EMBL" id="CP003349">
    <property type="protein sequence ID" value="AFD08644.1"/>
    <property type="molecule type" value="Genomic_DNA"/>
</dbReference>
<evidence type="ECO:0000313" key="1">
    <source>
        <dbReference type="EMBL" id="AFD08644.1"/>
    </source>
</evidence>
<evidence type="ECO:0008006" key="3">
    <source>
        <dbReference type="Google" id="ProtNLM"/>
    </source>
</evidence>
<dbReference type="Proteomes" id="UP000007590">
    <property type="component" value="Chromosome"/>
</dbReference>
<organism evidence="1 2">
    <name type="scientific">Solitalea canadensis (strain ATCC 29591 / DSM 3403 / JCM 21819 / LMG 8368 / NBRC 15130 / NCIMB 12057 / USAM 9D)</name>
    <name type="common">Flexibacter canadensis</name>
    <dbReference type="NCBI Taxonomy" id="929556"/>
    <lineage>
        <taxon>Bacteria</taxon>
        <taxon>Pseudomonadati</taxon>
        <taxon>Bacteroidota</taxon>
        <taxon>Sphingobacteriia</taxon>
        <taxon>Sphingobacteriales</taxon>
        <taxon>Sphingobacteriaceae</taxon>
        <taxon>Solitalea</taxon>
    </lineage>
</organism>
<name>H8KLE2_SOLCM</name>
<dbReference type="OrthoDB" id="727757at2"/>
<accession>H8KLE2</accession>
<dbReference type="SUPFAM" id="SSF75011">
    <property type="entry name" value="3-carboxy-cis,cis-mucoante lactonizing enzyme"/>
    <property type="match status" value="1"/>
</dbReference>
<dbReference type="eggNOG" id="COG3211">
    <property type="taxonomic scope" value="Bacteria"/>
</dbReference>
<reference evidence="1" key="1">
    <citation type="submission" date="2012-02" db="EMBL/GenBank/DDBJ databases">
        <title>The complete genome of Solitalea canadensis DSM 3403.</title>
        <authorList>
            <consortium name="US DOE Joint Genome Institute (JGI-PGF)"/>
            <person name="Lucas S."/>
            <person name="Copeland A."/>
            <person name="Lapidus A."/>
            <person name="Glavina del Rio T."/>
            <person name="Dalin E."/>
            <person name="Tice H."/>
            <person name="Bruce D."/>
            <person name="Goodwin L."/>
            <person name="Pitluck S."/>
            <person name="Peters L."/>
            <person name="Ovchinnikova G."/>
            <person name="Lu M."/>
            <person name="Kyrpides N."/>
            <person name="Mavromatis K."/>
            <person name="Ivanova N."/>
            <person name="Brettin T."/>
            <person name="Detter J.C."/>
            <person name="Han C."/>
            <person name="Larimer F."/>
            <person name="Land M."/>
            <person name="Hauser L."/>
            <person name="Markowitz V."/>
            <person name="Cheng J.-F."/>
            <person name="Hugenholtz P."/>
            <person name="Woyke T."/>
            <person name="Wu D."/>
            <person name="Spring S."/>
            <person name="Schroeder M."/>
            <person name="Kopitz M."/>
            <person name="Brambilla E."/>
            <person name="Klenk H.-P."/>
            <person name="Eisen J.A."/>
        </authorList>
    </citation>
    <scope>NUCLEOTIDE SEQUENCE</scope>
    <source>
        <strain evidence="1">DSM 3403</strain>
    </source>
</reference>
<dbReference type="STRING" id="929556.Solca_3640"/>
<sequence length="485" mass="53147">MNKFTKLSLLSAAVCFGVTACKNDDTKKETPEISKVVLKNHSTTPVFLKKLSGFEKIEAYTLISSADEFTNYRFGGSADGVGMIKNPNGGYVMFVNNEDNYAVSRVEFDETLKPVKGSYALNSDGGQWRLCSGTMVTPEEHGFGPYYFSVGESNVEAMTHKIDPFQSTVLPNSTSRGIPALGHWSGENSVPLNKNAYPGKTVIVMGEDASDATGGQVAMYVANTGDLTSGSLYMLKRVDGVQKETDMTVGKQYDVEFAKIDNHLNLTGAQIQELVNPLKAIKFGRVEDVDYRKGSAANAHEVYFNVTGQDASGDNADHSRTVWGRVYKITLDASNPLKGKLEVILDGDDKTGPAKEFQNPDNICVTQNYVYVQEDSNGYGTETHDAYIYQYNIATKELKKVFELDHHRTAPDAATYNVNGLSKFGDWEYGGLIDVSDVIGIPDSFVLCIQPHTWKDDKFAGVDGGSKRKTEKQGSEVVILKGLPR</sequence>
<evidence type="ECO:0000313" key="2">
    <source>
        <dbReference type="Proteomes" id="UP000007590"/>
    </source>
</evidence>
<dbReference type="PROSITE" id="PS51257">
    <property type="entry name" value="PROKAR_LIPOPROTEIN"/>
    <property type="match status" value="1"/>
</dbReference>
<dbReference type="KEGG" id="scn:Solca_3640"/>
<protein>
    <recommendedName>
        <fullName evidence="3">Phosphatase</fullName>
    </recommendedName>
</protein>